<accession>A0A4V2K1E6</accession>
<evidence type="ECO:0000313" key="2">
    <source>
        <dbReference type="EMBL" id="TBU59399.1"/>
    </source>
</evidence>
<dbReference type="EMBL" id="ML145114">
    <property type="protein sequence ID" value="TBU59399.1"/>
    <property type="molecule type" value="Genomic_DNA"/>
</dbReference>
<evidence type="ECO:0000313" key="1">
    <source>
        <dbReference type="EMBL" id="TBU32483.1"/>
    </source>
</evidence>
<proteinExistence type="predicted"/>
<dbReference type="Proteomes" id="UP000292082">
    <property type="component" value="Unassembled WGS sequence"/>
</dbReference>
<name>A0A4V2K1E6_9APHY</name>
<organism evidence="1">
    <name type="scientific">Dichomitus squalens</name>
    <dbReference type="NCBI Taxonomy" id="114155"/>
    <lineage>
        <taxon>Eukaryota</taxon>
        <taxon>Fungi</taxon>
        <taxon>Dikarya</taxon>
        <taxon>Basidiomycota</taxon>
        <taxon>Agaricomycotina</taxon>
        <taxon>Agaricomycetes</taxon>
        <taxon>Polyporales</taxon>
        <taxon>Polyporaceae</taxon>
        <taxon>Dichomitus</taxon>
    </lineage>
</organism>
<dbReference type="EMBL" id="ML143394">
    <property type="protein sequence ID" value="TBU32483.1"/>
    <property type="molecule type" value="Genomic_DNA"/>
</dbReference>
<protein>
    <submittedName>
        <fullName evidence="1">Uncharacterized protein</fullName>
    </submittedName>
</protein>
<evidence type="ECO:0000313" key="3">
    <source>
        <dbReference type="Proteomes" id="UP000292082"/>
    </source>
</evidence>
<gene>
    <name evidence="2" type="ORF">BD310DRAFT_947993</name>
    <name evidence="1" type="ORF">BD311DRAFT_541356</name>
</gene>
<sequence>MNVVETILPSDLLLELRRGQVDHATCGLSTANSASVPTVLVTGERARFEPALYQVRAMSPMML</sequence>
<dbReference type="AlphaFoldDB" id="A0A4V2K1E6"/>
<reference evidence="1 3" key="1">
    <citation type="submission" date="2019-01" db="EMBL/GenBank/DDBJ databases">
        <title>Draft genome sequences of three monokaryotic isolates of the white-rot basidiomycete fungus Dichomitus squalens.</title>
        <authorList>
            <consortium name="DOE Joint Genome Institute"/>
            <person name="Lopez S.C."/>
            <person name="Andreopoulos B."/>
            <person name="Pangilinan J."/>
            <person name="Lipzen A."/>
            <person name="Riley R."/>
            <person name="Ahrendt S."/>
            <person name="Ng V."/>
            <person name="Barry K."/>
            <person name="Daum C."/>
            <person name="Grigoriev I.V."/>
            <person name="Hilden K.S."/>
            <person name="Makela M.R."/>
            <person name="de Vries R.P."/>
        </authorList>
    </citation>
    <scope>NUCLEOTIDE SEQUENCE [LARGE SCALE GENOMIC DNA]</scope>
    <source>
        <strain evidence="2 3">CBS 464.89</strain>
        <strain evidence="1">OM18370.1</strain>
    </source>
</reference>
<keyword evidence="3" id="KW-1185">Reference proteome</keyword>
<dbReference type="Proteomes" id="UP000292957">
    <property type="component" value="Unassembled WGS sequence"/>
</dbReference>